<evidence type="ECO:0000313" key="1">
    <source>
        <dbReference type="EMBL" id="KNC78709.1"/>
    </source>
</evidence>
<name>A0A0L0FPS0_9EUKA</name>
<protein>
    <submittedName>
        <fullName evidence="1">Uncharacterized protein</fullName>
    </submittedName>
</protein>
<dbReference type="AlphaFoldDB" id="A0A0L0FPS0"/>
<gene>
    <name evidence="1" type="ORF">SARC_08863</name>
</gene>
<proteinExistence type="predicted"/>
<reference evidence="1 2" key="1">
    <citation type="submission" date="2011-02" db="EMBL/GenBank/DDBJ databases">
        <title>The Genome Sequence of Sphaeroforma arctica JP610.</title>
        <authorList>
            <consortium name="The Broad Institute Genome Sequencing Platform"/>
            <person name="Russ C."/>
            <person name="Cuomo C."/>
            <person name="Young S.K."/>
            <person name="Zeng Q."/>
            <person name="Gargeya S."/>
            <person name="Alvarado L."/>
            <person name="Berlin A."/>
            <person name="Chapman S.B."/>
            <person name="Chen Z."/>
            <person name="Freedman E."/>
            <person name="Gellesch M."/>
            <person name="Goldberg J."/>
            <person name="Griggs A."/>
            <person name="Gujja S."/>
            <person name="Heilman E."/>
            <person name="Heiman D."/>
            <person name="Howarth C."/>
            <person name="Mehta T."/>
            <person name="Neiman D."/>
            <person name="Pearson M."/>
            <person name="Roberts A."/>
            <person name="Saif S."/>
            <person name="Shea T."/>
            <person name="Shenoy N."/>
            <person name="Sisk P."/>
            <person name="Stolte C."/>
            <person name="Sykes S."/>
            <person name="White J."/>
            <person name="Yandava C."/>
            <person name="Burger G."/>
            <person name="Gray M.W."/>
            <person name="Holland P.W.H."/>
            <person name="King N."/>
            <person name="Lang F.B.F."/>
            <person name="Roger A.J."/>
            <person name="Ruiz-Trillo I."/>
            <person name="Haas B."/>
            <person name="Nusbaum C."/>
            <person name="Birren B."/>
        </authorList>
    </citation>
    <scope>NUCLEOTIDE SEQUENCE [LARGE SCALE GENOMIC DNA]</scope>
    <source>
        <strain evidence="1 2">JP610</strain>
    </source>
</reference>
<dbReference type="EMBL" id="KQ242438">
    <property type="protein sequence ID" value="KNC78709.1"/>
    <property type="molecule type" value="Genomic_DNA"/>
</dbReference>
<sequence>MFVIVCSRSGNPETQYKRKIKRRQEKRDAKKQFRTRVTSTLVCNCAYRVRLAHCEPPEGETGVPFQRGVEYHGWIQITMTCFSHNHECEPNPKPVRTVKVPTRRVLGCTENGANNISPLKKLAISDMRSTNPLGWESHGSIQNGIAAVDPIQSAIQSHPTSLNRVPEPEPHAHQIAVEQYQRIAHQITAPLEGGILYVEGKRFRVRPTPVTVAEGDSGIRVLQYALSSRGHDYTKQQIRDILSNCQNPTWLECTQTFVFNFNIDQWRQGMKGHAPLDDMGMLSAIFEFGLNMVLYSCRKNSLFCDLRVLSTALDQRLMSVAPESLLTSDKSTLPYHDLPVFYEPGLAFHVVDRDIDSTLAPEECWRVPSRKQVSLW</sequence>
<accession>A0A0L0FPS0</accession>
<evidence type="ECO:0000313" key="2">
    <source>
        <dbReference type="Proteomes" id="UP000054560"/>
    </source>
</evidence>
<dbReference type="Proteomes" id="UP000054560">
    <property type="component" value="Unassembled WGS sequence"/>
</dbReference>
<keyword evidence="2" id="KW-1185">Reference proteome</keyword>
<dbReference type="GeneID" id="25909367"/>
<organism evidence="1 2">
    <name type="scientific">Sphaeroforma arctica JP610</name>
    <dbReference type="NCBI Taxonomy" id="667725"/>
    <lineage>
        <taxon>Eukaryota</taxon>
        <taxon>Ichthyosporea</taxon>
        <taxon>Ichthyophonida</taxon>
        <taxon>Sphaeroforma</taxon>
    </lineage>
</organism>
<dbReference type="RefSeq" id="XP_014152611.1">
    <property type="nucleotide sequence ID" value="XM_014297136.1"/>
</dbReference>